<organism evidence="1 2">
    <name type="scientific">Trapa incisa</name>
    <dbReference type="NCBI Taxonomy" id="236973"/>
    <lineage>
        <taxon>Eukaryota</taxon>
        <taxon>Viridiplantae</taxon>
        <taxon>Streptophyta</taxon>
        <taxon>Embryophyta</taxon>
        <taxon>Tracheophyta</taxon>
        <taxon>Spermatophyta</taxon>
        <taxon>Magnoliopsida</taxon>
        <taxon>eudicotyledons</taxon>
        <taxon>Gunneridae</taxon>
        <taxon>Pentapetalae</taxon>
        <taxon>rosids</taxon>
        <taxon>malvids</taxon>
        <taxon>Myrtales</taxon>
        <taxon>Lythraceae</taxon>
        <taxon>Trapa</taxon>
    </lineage>
</organism>
<gene>
    <name evidence="1" type="ORF">SAY87_010831</name>
</gene>
<dbReference type="EMBL" id="JAXIOK010000022">
    <property type="protein sequence ID" value="KAK4744519.1"/>
    <property type="molecule type" value="Genomic_DNA"/>
</dbReference>
<proteinExistence type="predicted"/>
<sequence length="113" mass="12909">MALHEGSISPGRYNVIIRGNFKVSHVLYHVLIQETALNLLFIHFNIICKVLEFGAMKSGLFSVKVSLFYSKVNVQFVNLTFGRFLGEFETGVQYRCFAAFCELHFSILPLQED</sequence>
<accession>A0AAN7JHW7</accession>
<evidence type="ECO:0000313" key="2">
    <source>
        <dbReference type="Proteomes" id="UP001345219"/>
    </source>
</evidence>
<reference evidence="1 2" key="1">
    <citation type="journal article" date="2023" name="Hortic Res">
        <title>Pangenome of water caltrop reveals structural variations and asymmetric subgenome divergence after allopolyploidization.</title>
        <authorList>
            <person name="Zhang X."/>
            <person name="Chen Y."/>
            <person name="Wang L."/>
            <person name="Yuan Y."/>
            <person name="Fang M."/>
            <person name="Shi L."/>
            <person name="Lu R."/>
            <person name="Comes H.P."/>
            <person name="Ma Y."/>
            <person name="Chen Y."/>
            <person name="Huang G."/>
            <person name="Zhou Y."/>
            <person name="Zheng Z."/>
            <person name="Qiu Y."/>
        </authorList>
    </citation>
    <scope>NUCLEOTIDE SEQUENCE [LARGE SCALE GENOMIC DNA]</scope>
    <source>
        <tissue evidence="1">Roots</tissue>
    </source>
</reference>
<dbReference type="Proteomes" id="UP001345219">
    <property type="component" value="Chromosome 9"/>
</dbReference>
<evidence type="ECO:0000313" key="1">
    <source>
        <dbReference type="EMBL" id="KAK4744519.1"/>
    </source>
</evidence>
<name>A0AAN7JHW7_9MYRT</name>
<protein>
    <submittedName>
        <fullName evidence="1">Uncharacterized protein</fullName>
    </submittedName>
</protein>
<comment type="caution">
    <text evidence="1">The sequence shown here is derived from an EMBL/GenBank/DDBJ whole genome shotgun (WGS) entry which is preliminary data.</text>
</comment>
<keyword evidence="2" id="KW-1185">Reference proteome</keyword>
<dbReference type="AlphaFoldDB" id="A0AAN7JHW7"/>